<sequence>MFAIINEGLVILISEIVKVIDVYGFDGVDLVWKRPQVSSTVKAETENDHNYLLLIREIKEAFNRYKEKKDNNKFIISYTSSMMETYKILEIHRQKIPSIVDLFNCVKNRSAQYSSKNDIRLFKLFSQIKDGTRKRTTYWNSSSSSPNYKASKNIAIEDTTKINNNDVIMEGKKVKLTIIELFNNSSTECGQVIIYERGLDMISKKKSCIDLQRNKRTTCFL</sequence>
<keyword evidence="2" id="KW-1185">Reference proteome</keyword>
<dbReference type="PANTHER" id="PTHR46073">
    <property type="entry name" value="CHITINASE"/>
    <property type="match status" value="1"/>
</dbReference>
<evidence type="ECO:0000313" key="3">
    <source>
        <dbReference type="WBParaSite" id="SPAL_0001278150.1"/>
    </source>
</evidence>
<dbReference type="InterPro" id="IPR017853">
    <property type="entry name" value="GH"/>
</dbReference>
<evidence type="ECO:0000259" key="1">
    <source>
        <dbReference type="Pfam" id="PF00704"/>
    </source>
</evidence>
<dbReference type="SUPFAM" id="SSF51445">
    <property type="entry name" value="(Trans)glycosidases"/>
    <property type="match status" value="1"/>
</dbReference>
<accession>A0A0N5C4A0</accession>
<dbReference type="Proteomes" id="UP000046392">
    <property type="component" value="Unplaced"/>
</dbReference>
<proteinExistence type="predicted"/>
<organism evidence="2 3">
    <name type="scientific">Strongyloides papillosus</name>
    <name type="common">Intestinal threadworm</name>
    <dbReference type="NCBI Taxonomy" id="174720"/>
    <lineage>
        <taxon>Eukaryota</taxon>
        <taxon>Metazoa</taxon>
        <taxon>Ecdysozoa</taxon>
        <taxon>Nematoda</taxon>
        <taxon>Chromadorea</taxon>
        <taxon>Rhabditida</taxon>
        <taxon>Tylenchina</taxon>
        <taxon>Panagrolaimomorpha</taxon>
        <taxon>Strongyloidoidea</taxon>
        <taxon>Strongyloididae</taxon>
        <taxon>Strongyloides</taxon>
    </lineage>
</organism>
<dbReference type="InterPro" id="IPR001223">
    <property type="entry name" value="Glyco_hydro18_cat"/>
</dbReference>
<reference evidence="3" key="1">
    <citation type="submission" date="2017-02" db="UniProtKB">
        <authorList>
            <consortium name="WormBaseParasite"/>
        </authorList>
    </citation>
    <scope>IDENTIFICATION</scope>
</reference>
<evidence type="ECO:0000313" key="2">
    <source>
        <dbReference type="Proteomes" id="UP000046392"/>
    </source>
</evidence>
<name>A0A0N5C4A0_STREA</name>
<protein>
    <submittedName>
        <fullName evidence="3">Glyco_hydro_18 domain-containing protein</fullName>
    </submittedName>
</protein>
<feature type="domain" description="GH18" evidence="1">
    <location>
        <begin position="13"/>
        <end position="104"/>
    </location>
</feature>
<dbReference type="PANTHER" id="PTHR46073:SF4">
    <property type="entry name" value="GH18 DOMAIN-CONTAINING PROTEIN"/>
    <property type="match status" value="1"/>
</dbReference>
<dbReference type="Pfam" id="PF00704">
    <property type="entry name" value="Glyco_hydro_18"/>
    <property type="match status" value="1"/>
</dbReference>
<dbReference type="AlphaFoldDB" id="A0A0N5C4A0"/>
<dbReference type="STRING" id="174720.A0A0N5C4A0"/>
<dbReference type="GO" id="GO:0005975">
    <property type="term" value="P:carbohydrate metabolic process"/>
    <property type="evidence" value="ECO:0007669"/>
    <property type="project" value="InterPro"/>
</dbReference>
<dbReference type="Gene3D" id="3.20.20.80">
    <property type="entry name" value="Glycosidases"/>
    <property type="match status" value="1"/>
</dbReference>
<dbReference type="WBParaSite" id="SPAL_0001278150.1">
    <property type="protein sequence ID" value="SPAL_0001278150.1"/>
    <property type="gene ID" value="SPAL_0001278150"/>
</dbReference>